<dbReference type="InterPro" id="IPR036119">
    <property type="entry name" value="NOS_N_sf"/>
</dbReference>
<dbReference type="InterPro" id="IPR003097">
    <property type="entry name" value="CysJ-like_FAD-binding"/>
</dbReference>
<dbReference type="PANTHER" id="PTHR43410:SF4">
    <property type="entry name" value="NITRIC OXIDE SYNTHASE"/>
    <property type="match status" value="1"/>
</dbReference>
<dbReference type="SUPFAM" id="SSF56512">
    <property type="entry name" value="Nitric oxide (NO) synthase oxygenase domain"/>
    <property type="match status" value="1"/>
</dbReference>
<evidence type="ECO:0000313" key="27">
    <source>
        <dbReference type="EMBL" id="KAK2831742.1"/>
    </source>
</evidence>
<keyword evidence="9 24" id="KW-0349">Heme</keyword>
<dbReference type="PROSITE" id="PS51384">
    <property type="entry name" value="FAD_FR"/>
    <property type="match status" value="1"/>
</dbReference>
<keyword evidence="17" id="KW-0560">Oxidoreductase</keyword>
<dbReference type="Pfam" id="PF00258">
    <property type="entry name" value="Flavodoxin_1"/>
    <property type="match status" value="1"/>
</dbReference>
<evidence type="ECO:0000256" key="10">
    <source>
        <dbReference type="ARBA" id="ARBA00022630"/>
    </source>
</evidence>
<keyword evidence="10" id="KW-0285">Flavoprotein</keyword>
<evidence type="ECO:0000256" key="7">
    <source>
        <dbReference type="ARBA" id="ARBA00012989"/>
    </source>
</evidence>
<evidence type="ECO:0000256" key="6">
    <source>
        <dbReference type="ARBA" id="ARBA00006267"/>
    </source>
</evidence>
<keyword evidence="14" id="KW-0862">Zinc</keyword>
<comment type="cofactor">
    <cofactor evidence="2">
        <name>(6R)-L-erythro-5,6,7,8-tetrahydrobiopterin</name>
        <dbReference type="ChEBI" id="CHEBI:59560"/>
    </cofactor>
</comment>
<evidence type="ECO:0000256" key="3">
    <source>
        <dbReference type="ARBA" id="ARBA00001970"/>
    </source>
</evidence>
<evidence type="ECO:0000256" key="4">
    <source>
        <dbReference type="ARBA" id="ARBA00001974"/>
    </source>
</evidence>
<dbReference type="GO" id="GO:0020037">
    <property type="term" value="F:heme binding"/>
    <property type="evidence" value="ECO:0007669"/>
    <property type="project" value="InterPro"/>
</dbReference>
<evidence type="ECO:0000256" key="12">
    <source>
        <dbReference type="ARBA" id="ARBA00022723"/>
    </source>
</evidence>
<evidence type="ECO:0000256" key="15">
    <source>
        <dbReference type="ARBA" id="ARBA00022857"/>
    </source>
</evidence>
<dbReference type="EMBL" id="JAVHJS010000017">
    <property type="protein sequence ID" value="KAK2831742.1"/>
    <property type="molecule type" value="Genomic_DNA"/>
</dbReference>
<dbReference type="PRINTS" id="PR00371">
    <property type="entry name" value="FPNCR"/>
</dbReference>
<dbReference type="EC" id="1.14.13.39" evidence="7"/>
<evidence type="ECO:0000256" key="19">
    <source>
        <dbReference type="ARBA" id="ARBA00047419"/>
    </source>
</evidence>
<dbReference type="PIRSF" id="PIRSF000333">
    <property type="entry name" value="NOS"/>
    <property type="match status" value="1"/>
</dbReference>
<reference evidence="27" key="1">
    <citation type="submission" date="2023-08" db="EMBL/GenBank/DDBJ databases">
        <title>Pelteobagrus vachellii genome.</title>
        <authorList>
            <person name="Liu H."/>
        </authorList>
    </citation>
    <scope>NUCLEOTIDE SEQUENCE</scope>
    <source>
        <strain evidence="27">PRFRI_2022a</strain>
        <tissue evidence="27">Muscle</tissue>
    </source>
</reference>
<dbReference type="InterPro" id="IPR001433">
    <property type="entry name" value="OxRdtase_FAD/NAD-bd"/>
</dbReference>
<evidence type="ECO:0000256" key="21">
    <source>
        <dbReference type="ARBA" id="ARBA00049784"/>
    </source>
</evidence>
<keyword evidence="16" id="KW-0112">Calmodulin-binding</keyword>
<evidence type="ECO:0000256" key="8">
    <source>
        <dbReference type="ARBA" id="ARBA00022490"/>
    </source>
</evidence>
<dbReference type="InterPro" id="IPR044944">
    <property type="entry name" value="NOS_dom_3"/>
</dbReference>
<gene>
    <name evidence="27" type="ORF">Q7C36_016828</name>
</gene>
<evidence type="ECO:0000256" key="16">
    <source>
        <dbReference type="ARBA" id="ARBA00022860"/>
    </source>
</evidence>
<dbReference type="InterPro" id="IPR017927">
    <property type="entry name" value="FAD-bd_FR_type"/>
</dbReference>
<keyword evidence="13" id="KW-0274">FAD</keyword>
<dbReference type="SUPFAM" id="SSF52218">
    <property type="entry name" value="Flavoproteins"/>
    <property type="match status" value="1"/>
</dbReference>
<evidence type="ECO:0000256" key="1">
    <source>
        <dbReference type="ARBA" id="ARBA00001917"/>
    </source>
</evidence>
<keyword evidence="12 24" id="KW-0479">Metal-binding</keyword>
<dbReference type="InterPro" id="IPR008254">
    <property type="entry name" value="Flavodoxin/NO_synth"/>
</dbReference>
<evidence type="ECO:0000256" key="24">
    <source>
        <dbReference type="PIRSR" id="PIRSR000333-1"/>
    </source>
</evidence>
<comment type="catalytic activity">
    <reaction evidence="19">
        <text>2 L-arginine + 3 NADPH + 4 O2 + H(+) = 2 L-citrulline + 2 nitric oxide + 3 NADP(+) + 4 H2O</text>
        <dbReference type="Rhea" id="RHEA:19897"/>
        <dbReference type="ChEBI" id="CHEBI:15377"/>
        <dbReference type="ChEBI" id="CHEBI:15378"/>
        <dbReference type="ChEBI" id="CHEBI:15379"/>
        <dbReference type="ChEBI" id="CHEBI:16480"/>
        <dbReference type="ChEBI" id="CHEBI:32682"/>
        <dbReference type="ChEBI" id="CHEBI:57743"/>
        <dbReference type="ChEBI" id="CHEBI:57783"/>
        <dbReference type="ChEBI" id="CHEBI:58349"/>
        <dbReference type="EC" id="1.14.13.39"/>
    </reaction>
    <physiologicalReaction direction="left-to-right" evidence="19">
        <dbReference type="Rhea" id="RHEA:19898"/>
    </physiologicalReaction>
</comment>
<feature type="domain" description="FAD-binding FR-type" evidence="26">
    <location>
        <begin position="602"/>
        <end position="847"/>
    </location>
</feature>
<dbReference type="SUPFAM" id="SSF63380">
    <property type="entry name" value="Riboflavin synthase domain-like"/>
    <property type="match status" value="1"/>
</dbReference>
<evidence type="ECO:0000256" key="5">
    <source>
        <dbReference type="ARBA" id="ARBA00004514"/>
    </source>
</evidence>
<dbReference type="GO" id="GO:0010181">
    <property type="term" value="F:FMN binding"/>
    <property type="evidence" value="ECO:0007669"/>
    <property type="project" value="InterPro"/>
</dbReference>
<evidence type="ECO:0000256" key="9">
    <source>
        <dbReference type="ARBA" id="ARBA00022617"/>
    </source>
</evidence>
<feature type="binding site" description="axial binding residue" evidence="24">
    <location>
        <position position="75"/>
    </location>
    <ligand>
        <name>heme b</name>
        <dbReference type="ChEBI" id="CHEBI:60344"/>
    </ligand>
    <ligandPart>
        <name>Fe</name>
        <dbReference type="ChEBI" id="CHEBI:18248"/>
    </ligandPart>
</feature>
<evidence type="ECO:0000259" key="25">
    <source>
        <dbReference type="PROSITE" id="PS50902"/>
    </source>
</evidence>
<keyword evidence="18 24" id="KW-0408">Iron</keyword>
<dbReference type="InterPro" id="IPR001094">
    <property type="entry name" value="Flavdoxin-like"/>
</dbReference>
<dbReference type="GO" id="GO:0004517">
    <property type="term" value="F:nitric-oxide synthase activity"/>
    <property type="evidence" value="ECO:0007669"/>
    <property type="project" value="UniProtKB-EC"/>
</dbReference>
<evidence type="ECO:0000256" key="18">
    <source>
        <dbReference type="ARBA" id="ARBA00023004"/>
    </source>
</evidence>
<evidence type="ECO:0000256" key="22">
    <source>
        <dbReference type="ARBA" id="ARBA00049808"/>
    </source>
</evidence>
<dbReference type="PRINTS" id="PR00369">
    <property type="entry name" value="FLAVODOXIN"/>
</dbReference>
<name>A0AA88M8A8_TACVA</name>
<dbReference type="GO" id="GO:0005516">
    <property type="term" value="F:calmodulin binding"/>
    <property type="evidence" value="ECO:0007669"/>
    <property type="project" value="UniProtKB-KW"/>
</dbReference>
<evidence type="ECO:0000256" key="14">
    <source>
        <dbReference type="ARBA" id="ARBA00022833"/>
    </source>
</evidence>
<keyword evidence="8" id="KW-0963">Cytoplasm</keyword>
<dbReference type="InterPro" id="IPR050607">
    <property type="entry name" value="NOS"/>
</dbReference>
<dbReference type="Proteomes" id="UP001187315">
    <property type="component" value="Unassembled WGS sequence"/>
</dbReference>
<dbReference type="FunFam" id="1.20.990.10:FF:000002">
    <property type="entry name" value="Nitric oxide synthase"/>
    <property type="match status" value="1"/>
</dbReference>
<dbReference type="GO" id="GO:0006809">
    <property type="term" value="P:nitric oxide biosynthetic process"/>
    <property type="evidence" value="ECO:0007669"/>
    <property type="project" value="InterPro"/>
</dbReference>
<keyword evidence="11" id="KW-0288">FMN</keyword>
<dbReference type="FunFam" id="3.40.50.80:FF:000003">
    <property type="entry name" value="Nitric oxide synthase"/>
    <property type="match status" value="1"/>
</dbReference>
<accession>A0AA88M8A8</accession>
<organism evidence="27 28">
    <name type="scientific">Tachysurus vachellii</name>
    <name type="common">Darkbarbel catfish</name>
    <name type="synonym">Pelteobagrus vachellii</name>
    <dbReference type="NCBI Taxonomy" id="175792"/>
    <lineage>
        <taxon>Eukaryota</taxon>
        <taxon>Metazoa</taxon>
        <taxon>Chordata</taxon>
        <taxon>Craniata</taxon>
        <taxon>Vertebrata</taxon>
        <taxon>Euteleostomi</taxon>
        <taxon>Actinopterygii</taxon>
        <taxon>Neopterygii</taxon>
        <taxon>Teleostei</taxon>
        <taxon>Ostariophysi</taxon>
        <taxon>Siluriformes</taxon>
        <taxon>Bagridae</taxon>
        <taxon>Tachysurus</taxon>
    </lineage>
</organism>
<dbReference type="GO" id="GO:0005829">
    <property type="term" value="C:cytosol"/>
    <property type="evidence" value="ECO:0007669"/>
    <property type="project" value="UniProtKB-SubCell"/>
</dbReference>
<dbReference type="FunFam" id="3.90.440.10:FF:000005">
    <property type="entry name" value="Nitric oxide synthase, inducible"/>
    <property type="match status" value="1"/>
</dbReference>
<dbReference type="GO" id="GO:0046872">
    <property type="term" value="F:metal ion binding"/>
    <property type="evidence" value="ECO:0007669"/>
    <property type="project" value="UniProtKB-KW"/>
</dbReference>
<dbReference type="FunFam" id="3.40.50.360:FF:000019">
    <property type="entry name" value="Nitric oxide synthase"/>
    <property type="match status" value="1"/>
</dbReference>
<dbReference type="PROSITE" id="PS50902">
    <property type="entry name" value="FLAVODOXIN_LIKE"/>
    <property type="match status" value="1"/>
</dbReference>
<comment type="subcellular location">
    <subcellularLocation>
        <location evidence="5">Cytoplasm</location>
        <location evidence="5">Cytosol</location>
    </subcellularLocation>
</comment>
<comment type="caution">
    <text evidence="27">The sequence shown here is derived from an EMBL/GenBank/DDBJ whole genome shotgun (WGS) entry which is preliminary data.</text>
</comment>
<protein>
    <recommendedName>
        <fullName evidence="20">Nitric oxide synthase, inducible</fullName>
        <ecNumber evidence="7">1.14.13.39</ecNumber>
    </recommendedName>
    <alternativeName>
        <fullName evidence="22">Inducible NO synthase</fullName>
    </alternativeName>
    <alternativeName>
        <fullName evidence="21">NOS type II</fullName>
    </alternativeName>
    <alternativeName>
        <fullName evidence="23">Peptidyl-cysteine S-nitrosylase NOS2</fullName>
    </alternativeName>
</protein>
<dbReference type="PROSITE" id="PS60001">
    <property type="entry name" value="NOS"/>
    <property type="match status" value="1"/>
</dbReference>
<dbReference type="CDD" id="cd00795">
    <property type="entry name" value="NOS_oxygenase_euk"/>
    <property type="match status" value="1"/>
</dbReference>
<dbReference type="Pfam" id="PF00175">
    <property type="entry name" value="NAD_binding_1"/>
    <property type="match status" value="1"/>
</dbReference>
<dbReference type="InterPro" id="IPR039261">
    <property type="entry name" value="FNR_nucleotide-bd"/>
</dbReference>
<evidence type="ECO:0000256" key="11">
    <source>
        <dbReference type="ARBA" id="ARBA00022643"/>
    </source>
</evidence>
<dbReference type="Pfam" id="PF00667">
    <property type="entry name" value="FAD_binding_1"/>
    <property type="match status" value="1"/>
</dbReference>
<evidence type="ECO:0000256" key="17">
    <source>
        <dbReference type="ARBA" id="ARBA00023002"/>
    </source>
</evidence>
<evidence type="ECO:0000256" key="23">
    <source>
        <dbReference type="ARBA" id="ARBA00049812"/>
    </source>
</evidence>
<comment type="cofactor">
    <cofactor evidence="4">
        <name>FAD</name>
        <dbReference type="ChEBI" id="CHEBI:57692"/>
    </cofactor>
</comment>
<dbReference type="Pfam" id="PF02898">
    <property type="entry name" value="NO_synthase"/>
    <property type="match status" value="1"/>
</dbReference>
<dbReference type="PANTHER" id="PTHR43410">
    <property type="entry name" value="NITRIC OXIDE SYNTHASE OXYGENASE"/>
    <property type="match status" value="1"/>
</dbReference>
<dbReference type="Gene3D" id="3.90.1230.10">
    <property type="entry name" value="Nitric Oxide Synthase, Chain A, domain 3"/>
    <property type="match status" value="1"/>
</dbReference>
<keyword evidence="28" id="KW-1185">Reference proteome</keyword>
<dbReference type="GO" id="GO:0050661">
    <property type="term" value="F:NADP binding"/>
    <property type="evidence" value="ECO:0007669"/>
    <property type="project" value="InterPro"/>
</dbReference>
<comment type="cofactor">
    <cofactor evidence="1">
        <name>FMN</name>
        <dbReference type="ChEBI" id="CHEBI:58210"/>
    </cofactor>
</comment>
<dbReference type="Gene3D" id="3.90.440.10">
    <property type="entry name" value="Nitric Oxide Synthase,Heme Domain,Chain A domain 2"/>
    <property type="match status" value="1"/>
</dbReference>
<dbReference type="Gene3D" id="3.90.340.10">
    <property type="entry name" value="Nitric Oxide Synthase, Chain A, domain 1"/>
    <property type="match status" value="1"/>
</dbReference>
<dbReference type="InterPro" id="IPR044940">
    <property type="entry name" value="NOS_dom_2"/>
</dbReference>
<dbReference type="Gene3D" id="3.40.50.360">
    <property type="match status" value="1"/>
</dbReference>
<proteinExistence type="inferred from homology"/>
<feature type="domain" description="Flavodoxin-like" evidence="25">
    <location>
        <begin position="416"/>
        <end position="553"/>
    </location>
</feature>
<dbReference type="GO" id="GO:0050660">
    <property type="term" value="F:flavin adenine dinucleotide binding"/>
    <property type="evidence" value="ECO:0007669"/>
    <property type="project" value="InterPro"/>
</dbReference>
<dbReference type="AlphaFoldDB" id="A0AA88M8A8"/>
<dbReference type="InterPro" id="IPR023173">
    <property type="entry name" value="NADPH_Cyt_P450_Rdtase_alpha"/>
</dbReference>
<dbReference type="InterPro" id="IPR001709">
    <property type="entry name" value="Flavoprot_Pyr_Nucl_cyt_Rdtase"/>
</dbReference>
<comment type="cofactor">
    <cofactor evidence="3">
        <name>heme b</name>
        <dbReference type="ChEBI" id="CHEBI:60344"/>
    </cofactor>
</comment>
<sequence>MRTQKISPNSSDELLKQATDFINQYYKSFKTAKIDEYLTRVNGVTREIDATGTYQLTTEELTYGAKQAWRNAPRCIGRIQWSNLKVFDARKCSTTKEMFQLLCSHLKFATNGGNIRSAITMFPQRTDGQHDFRIWNSQLIKYAGYQTTDGSVIGDPANVEFTDICIHLGWMPKYGSFDVLPLVLQANGEDPDLFEIPPELLLEVEIEHPKYEWFKNLNLRWYTVPAVSNMLLEIGGLEFTACPFNGWYMGTEIGVRDFCDTQRYNILERVGQCMGLDTLKVSSLWKDEALVAVNVAVIHSFQKNKVTITDHHSAAESFMKHMEKEFRVRGGCPADWVWLVPPMSGSLTPVFHQEMINYILSPFFYYQPDPWLTHVWKDVTKELSRCRKRRSFKALTRAVVFSQTLMKLALVKRVPCTTIFATETGKAQTFAKKLNLMFSCAFSSRLICMEDFNFDNLEKEHLLMVVTSTFGNGDAPGNGQSFMKQLLSVKKLHNIRYCVFGLGSHMYPHFCAFAHAVDDKLAELGAKRLTSLGEGDELNGQEESFSIWAGTAFKAACNEFDIEDHVPRTERLTDSWDPLRHRVRSDSSIIDHISALSALHSKTVFPMKLKGRKNLQSPESSRSTLSIELQGNDEKETLNYAPGDHIGVFPGNPPDLVMGILKHLTDAPPTNQTVQLEYLPESCSGVNGWKKDSRLPACSLTHALTHLLDISTPPSQGFLCKLSQLTKKEGDHQHLLELAMDLKCYSEWKEFRKPNFLEVLEEFPSLALSAAFLLSQLPLLKPRLYSVSSSPDLYPHELHLTVSVVNYRTQDGKGPLHHGVCSTWLNNLSVGQIVPCFIHRSVGFRLPSDPITPTILIGAGSGIAPFRSFWQQRFHEMKHKGLDKSPMVLVFGCCGADMDHLYKEEAFNMKENGILKSITPAYSRQPGHSKMYVQDVLKEQLSEEVQEILNQKSGHVYVCGSMDMARDVKHAIEEILAGHLGITLTQAEEYLEQLKVKGLLFT</sequence>
<comment type="similarity">
    <text evidence="6">Belongs to the NOS family.</text>
</comment>
<dbReference type="InterPro" id="IPR017938">
    <property type="entry name" value="Riboflavin_synthase-like_b-brl"/>
</dbReference>
<dbReference type="InterPro" id="IPR029039">
    <property type="entry name" value="Flavoprotein-like_sf"/>
</dbReference>
<dbReference type="Gene3D" id="3.40.50.80">
    <property type="entry name" value="Nucleotide-binding domain of ferredoxin-NADP reductase (FNR) module"/>
    <property type="match status" value="1"/>
</dbReference>
<evidence type="ECO:0000313" key="28">
    <source>
        <dbReference type="Proteomes" id="UP001187315"/>
    </source>
</evidence>
<evidence type="ECO:0000259" key="26">
    <source>
        <dbReference type="PROSITE" id="PS51384"/>
    </source>
</evidence>
<evidence type="ECO:0000256" key="13">
    <source>
        <dbReference type="ARBA" id="ARBA00022827"/>
    </source>
</evidence>
<dbReference type="Gene3D" id="2.40.30.10">
    <property type="entry name" value="Translation factors"/>
    <property type="match status" value="1"/>
</dbReference>
<evidence type="ECO:0000256" key="2">
    <source>
        <dbReference type="ARBA" id="ARBA00001950"/>
    </source>
</evidence>
<dbReference type="InterPro" id="IPR004030">
    <property type="entry name" value="NOS_N"/>
</dbReference>
<dbReference type="SUPFAM" id="SSF52343">
    <property type="entry name" value="Ferredoxin reductase-like, C-terminal NADP-linked domain"/>
    <property type="match status" value="1"/>
</dbReference>
<keyword evidence="15" id="KW-0521">NADP</keyword>
<dbReference type="InterPro" id="IPR012144">
    <property type="entry name" value="NOS_euk"/>
</dbReference>
<dbReference type="Gene3D" id="1.20.990.10">
    <property type="entry name" value="NADPH-cytochrome p450 Reductase, Chain A, domain 3"/>
    <property type="match status" value="1"/>
</dbReference>
<evidence type="ECO:0000256" key="20">
    <source>
        <dbReference type="ARBA" id="ARBA00049771"/>
    </source>
</evidence>
<dbReference type="InterPro" id="IPR044943">
    <property type="entry name" value="NOS_dom_1"/>
</dbReference>